<reference evidence="1 2" key="1">
    <citation type="submission" date="2018-06" db="EMBL/GenBank/DDBJ databases">
        <title>Sphaerisporangium craniellae sp. nov., isolated from a marine sponge in the South China Sea.</title>
        <authorList>
            <person name="Li L."/>
        </authorList>
    </citation>
    <scope>NUCLEOTIDE SEQUENCE [LARGE SCALE GENOMIC DNA]</scope>
    <source>
        <strain evidence="1 2">LHW63015</strain>
    </source>
</reference>
<sequence length="409" mass="44956">MRPRGAKPELIASVLGQRLGRPITLSEIGMDSRKGPPLTLGLTFSGQQAATVRTTRILCDEDLRRADFLRHGTVSAAMLIPAMARWLVAPLSEPLNRTGRTLKVSRHDVEAVRATARVFEDLDHKYGGGHARRAAVQYLHSEVAPLLHGNYTDQIRRELFAVTARFTYKTAAMAYDIGLHGLARRYFVQALDLAHASGDRALGGKVLAVMSNQANFLGEYGEAVDLARAAKLGAKGHTTPTVYAMYCVTEARGLASLGDRRACLRALREAEGAFAKAGTVEEPEWIGYFDEAEFHDEFGHCFAALRQSSDATRHALMALESSSDAYPRSRTFCRMTMAGAYLATQRPSQRDVEQACAVASQALALVDRLKSHRVREYVRTFDRRLDSYATLAPVVAFRAQLREVALCAG</sequence>
<accession>A0A366LX25</accession>
<gene>
    <name evidence="1" type="ORF">DP939_22230</name>
</gene>
<dbReference type="Proteomes" id="UP000253303">
    <property type="component" value="Unassembled WGS sequence"/>
</dbReference>
<name>A0A366LX25_9ACTN</name>
<dbReference type="EMBL" id="QMEY01000009">
    <property type="protein sequence ID" value="RBQ18083.1"/>
    <property type="molecule type" value="Genomic_DNA"/>
</dbReference>
<organism evidence="1 2">
    <name type="scientific">Spongiactinospora rosea</name>
    <dbReference type="NCBI Taxonomy" id="2248750"/>
    <lineage>
        <taxon>Bacteria</taxon>
        <taxon>Bacillati</taxon>
        <taxon>Actinomycetota</taxon>
        <taxon>Actinomycetes</taxon>
        <taxon>Streptosporangiales</taxon>
        <taxon>Streptosporangiaceae</taxon>
        <taxon>Spongiactinospora</taxon>
    </lineage>
</organism>
<comment type="caution">
    <text evidence="1">The sequence shown here is derived from an EMBL/GenBank/DDBJ whole genome shotgun (WGS) entry which is preliminary data.</text>
</comment>
<proteinExistence type="predicted"/>
<evidence type="ECO:0000313" key="2">
    <source>
        <dbReference type="Proteomes" id="UP000253303"/>
    </source>
</evidence>
<protein>
    <submittedName>
        <fullName evidence="1">Transcriptional regulator</fullName>
    </submittedName>
</protein>
<dbReference type="AlphaFoldDB" id="A0A366LX25"/>
<keyword evidence="2" id="KW-1185">Reference proteome</keyword>
<evidence type="ECO:0000313" key="1">
    <source>
        <dbReference type="EMBL" id="RBQ18083.1"/>
    </source>
</evidence>